<organism evidence="2">
    <name type="scientific">Archaeoglobus fulgidus</name>
    <dbReference type="NCBI Taxonomy" id="2234"/>
    <lineage>
        <taxon>Archaea</taxon>
        <taxon>Methanobacteriati</taxon>
        <taxon>Methanobacteriota</taxon>
        <taxon>Archaeoglobi</taxon>
        <taxon>Archaeoglobales</taxon>
        <taxon>Archaeoglobaceae</taxon>
        <taxon>Archaeoglobus</taxon>
    </lineage>
</organism>
<dbReference type="InterPro" id="IPR009321">
    <property type="entry name" value="DUF973"/>
</dbReference>
<feature type="transmembrane region" description="Helical" evidence="1">
    <location>
        <begin position="95"/>
        <end position="114"/>
    </location>
</feature>
<dbReference type="EMBL" id="DSLA01000040">
    <property type="protein sequence ID" value="HEH35040.1"/>
    <property type="molecule type" value="Genomic_DNA"/>
</dbReference>
<keyword evidence="1" id="KW-0812">Transmembrane</keyword>
<feature type="transmembrane region" description="Helical" evidence="1">
    <location>
        <begin position="48"/>
        <end position="75"/>
    </location>
</feature>
<feature type="transmembrane region" description="Helical" evidence="1">
    <location>
        <begin position="159"/>
        <end position="180"/>
    </location>
</feature>
<name>A0A7J2THD2_ARCFL</name>
<reference evidence="2" key="1">
    <citation type="journal article" date="2020" name="mSystems">
        <title>Genome- and Community-Level Interaction Insights into Carbon Utilization and Element Cycling Functions of Hydrothermarchaeota in Hydrothermal Sediment.</title>
        <authorList>
            <person name="Zhou Z."/>
            <person name="Liu Y."/>
            <person name="Xu W."/>
            <person name="Pan J."/>
            <person name="Luo Z.H."/>
            <person name="Li M."/>
        </authorList>
    </citation>
    <scope>NUCLEOTIDE SEQUENCE [LARGE SCALE GENOMIC DNA]</scope>
    <source>
        <strain evidence="2">SpSt-26</strain>
    </source>
</reference>
<evidence type="ECO:0000256" key="1">
    <source>
        <dbReference type="SAM" id="Phobius"/>
    </source>
</evidence>
<dbReference type="Pfam" id="PF06157">
    <property type="entry name" value="DUF973"/>
    <property type="match status" value="1"/>
</dbReference>
<dbReference type="AlphaFoldDB" id="A0A7J2THD2"/>
<gene>
    <name evidence="2" type="ORF">ENP88_02565</name>
</gene>
<feature type="transmembrane region" description="Helical" evidence="1">
    <location>
        <begin position="16"/>
        <end position="36"/>
    </location>
</feature>
<protein>
    <submittedName>
        <fullName evidence="2">DUF973 family protein</fullName>
    </submittedName>
</protein>
<evidence type="ECO:0000313" key="2">
    <source>
        <dbReference type="EMBL" id="HEH35040.1"/>
    </source>
</evidence>
<sequence>MGEVDDGLKMMRRGSFMYLLAFFILLLAIAFTIVTFKDYKAPEFMKRAFIAALGIFVTFIMEIMLAVMGFIYFFIAAEKLRKVNKDYGIGRKGMILQLFGFCLIFVLMPLAFLLKEFNNPLILLLAITGAVVILIGVIFFGIMLLRMKDLDRGFETAGILYLIGIAIPILIVFAMISIYMSSSRAMKRLSATKA</sequence>
<comment type="caution">
    <text evidence="2">The sequence shown here is derived from an EMBL/GenBank/DDBJ whole genome shotgun (WGS) entry which is preliminary data.</text>
</comment>
<feature type="transmembrane region" description="Helical" evidence="1">
    <location>
        <begin position="121"/>
        <end position="147"/>
    </location>
</feature>
<keyword evidence="1" id="KW-0472">Membrane</keyword>
<accession>A0A7J2THD2</accession>
<proteinExistence type="predicted"/>
<keyword evidence="1" id="KW-1133">Transmembrane helix</keyword>